<evidence type="ECO:0000256" key="4">
    <source>
        <dbReference type="ARBA" id="ARBA00022692"/>
    </source>
</evidence>
<dbReference type="EnsemblMetazoa" id="tetur01g05910.1">
    <property type="protein sequence ID" value="tetur01g05910.1"/>
    <property type="gene ID" value="tetur01g05910"/>
</dbReference>
<dbReference type="PRINTS" id="PR00237">
    <property type="entry name" value="GPCRRHODOPSN"/>
</dbReference>
<keyword evidence="7 12" id="KW-0472">Membrane</keyword>
<evidence type="ECO:0000256" key="6">
    <source>
        <dbReference type="ARBA" id="ARBA00023040"/>
    </source>
</evidence>
<evidence type="ECO:0000256" key="1">
    <source>
        <dbReference type="ARBA" id="ARBA00004651"/>
    </source>
</evidence>
<dbReference type="InterPro" id="IPR017452">
    <property type="entry name" value="GPCR_Rhodpsn_7TM"/>
</dbReference>
<keyword evidence="15" id="KW-1185">Reference proteome</keyword>
<dbReference type="GO" id="GO:0004930">
    <property type="term" value="F:G protein-coupled receptor activity"/>
    <property type="evidence" value="ECO:0007669"/>
    <property type="project" value="UniProtKB-KW"/>
</dbReference>
<comment type="subcellular location">
    <subcellularLocation>
        <location evidence="1">Cell membrane</location>
        <topology evidence="1">Multi-pass membrane protein</topology>
    </subcellularLocation>
</comment>
<keyword evidence="10" id="KW-0807">Transducer</keyword>
<dbReference type="InterPro" id="IPR000276">
    <property type="entry name" value="GPCR_Rhodpsn"/>
</dbReference>
<dbReference type="eggNOG" id="KOG3656">
    <property type="taxonomic scope" value="Eukaryota"/>
</dbReference>
<dbReference type="EMBL" id="CAEY01000446">
    <property type="status" value="NOT_ANNOTATED_CDS"/>
    <property type="molecule type" value="Genomic_DNA"/>
</dbReference>
<keyword evidence="9" id="KW-0675">Receptor</keyword>
<feature type="compositionally biased region" description="Basic and acidic residues" evidence="11">
    <location>
        <begin position="417"/>
        <end position="429"/>
    </location>
</feature>
<sequence>MNLRIAGENEFGAWSLESILALLMCRINVDWELSETLCDLYIAVDVTASTASILNLVAISIDSSNSNFCFSFFSCRFIAVTRPIRYAKHKSKTRVSLTIAIVWIVSAAIGSPIVFGLNTSAERRPELCIFYNSDFIFLSSLGSFYIPCVLMVFLYYKIFKAIHDRAKMSIGSKNKPTSSTDSSHTVLVIENKSETAKLKERTGFLGRKRNSNSSNVSSHTSQHQDGTGTQGGSGKNTNKVQGNSGLGQKSILPKIIESEGYTNNGSGSVEDDDEDDREIDATGCSGGTNDPLECHIIANKQTVNRDCCGTKNDENKNNINNRDKGNLSSCHHGCLPSSEIRKLSEDIDTIGIRQYGNDSGYGASAFEETPFCVYNPTAESASSRPNSPKNKSTAEDGVGFGAMVTSSSSSGGYGESQELKTNDEKLNNVENNDKLNKLISISESSRTPAENGLKGKQQQQQPVKKRSRFNLGRKHKTSAKRREKASAKRERKATKTLAIVLESEYVNLLFLCVFHFWLKPFSTHKLPCVFLICWAPFFTCNIIDAICIKLKSDDCKPGMNVFLLTTWLGYMNSCVNPVIYTIFNPEFRKAFKKIIESTFSSR</sequence>
<accession>T1JR78</accession>
<evidence type="ECO:0000256" key="10">
    <source>
        <dbReference type="ARBA" id="ARBA00023224"/>
    </source>
</evidence>
<dbReference type="PANTHER" id="PTHR24248">
    <property type="entry name" value="ADRENERGIC RECEPTOR-RELATED G-PROTEIN COUPLED RECEPTOR"/>
    <property type="match status" value="1"/>
</dbReference>
<keyword evidence="8" id="KW-1015">Disulfide bond</keyword>
<feature type="transmembrane region" description="Helical" evidence="12">
    <location>
        <begin position="135"/>
        <end position="156"/>
    </location>
</feature>
<reference evidence="15" key="1">
    <citation type="submission" date="2011-08" db="EMBL/GenBank/DDBJ databases">
        <authorList>
            <person name="Rombauts S."/>
        </authorList>
    </citation>
    <scope>NUCLEOTIDE SEQUENCE</scope>
    <source>
        <strain evidence="15">London</strain>
    </source>
</reference>
<evidence type="ECO:0000256" key="2">
    <source>
        <dbReference type="ARBA" id="ARBA00010663"/>
    </source>
</evidence>
<feature type="transmembrane region" description="Helical" evidence="12">
    <location>
        <begin position="497"/>
        <end position="517"/>
    </location>
</feature>
<evidence type="ECO:0000256" key="5">
    <source>
        <dbReference type="ARBA" id="ARBA00022989"/>
    </source>
</evidence>
<feature type="domain" description="G-protein coupled receptors family 1 profile" evidence="13">
    <location>
        <begin position="31"/>
        <end position="580"/>
    </location>
</feature>
<dbReference type="Gene3D" id="1.20.1070.10">
    <property type="entry name" value="Rhodopsin 7-helix transmembrane proteins"/>
    <property type="match status" value="2"/>
</dbReference>
<evidence type="ECO:0000256" key="9">
    <source>
        <dbReference type="ARBA" id="ARBA00023170"/>
    </source>
</evidence>
<dbReference type="GO" id="GO:0001591">
    <property type="term" value="F:dopamine neurotransmitter receptor activity, coupled via Gi/Go"/>
    <property type="evidence" value="ECO:0007669"/>
    <property type="project" value="TreeGrafter"/>
</dbReference>
<keyword evidence="4 12" id="KW-0812">Transmembrane</keyword>
<evidence type="ECO:0000256" key="12">
    <source>
        <dbReference type="SAM" id="Phobius"/>
    </source>
</evidence>
<proteinExistence type="inferred from homology"/>
<name>T1JR78_TETUR</name>
<comment type="similarity">
    <text evidence="2">Belongs to the G-protein coupled receptor 1 family.</text>
</comment>
<dbReference type="AlphaFoldDB" id="T1JR78"/>
<feature type="compositionally biased region" description="Polar residues" evidence="11">
    <location>
        <begin position="377"/>
        <end position="391"/>
    </location>
</feature>
<dbReference type="PROSITE" id="PS50262">
    <property type="entry name" value="G_PROTEIN_RECEP_F1_2"/>
    <property type="match status" value="1"/>
</dbReference>
<feature type="transmembrane region" description="Helical" evidence="12">
    <location>
        <begin position="529"/>
        <end position="548"/>
    </location>
</feature>
<evidence type="ECO:0000256" key="11">
    <source>
        <dbReference type="SAM" id="MobiDB-lite"/>
    </source>
</evidence>
<keyword evidence="5 12" id="KW-1133">Transmembrane helix</keyword>
<keyword evidence="6" id="KW-0297">G-protein coupled receptor</keyword>
<dbReference type="SUPFAM" id="SSF81321">
    <property type="entry name" value="Family A G protein-coupled receptor-like"/>
    <property type="match status" value="1"/>
</dbReference>
<dbReference type="GO" id="GO:0045202">
    <property type="term" value="C:synapse"/>
    <property type="evidence" value="ECO:0007669"/>
    <property type="project" value="GOC"/>
</dbReference>
<feature type="region of interest" description="Disordered" evidence="11">
    <location>
        <begin position="377"/>
        <end position="429"/>
    </location>
</feature>
<organism evidence="14 15">
    <name type="scientific">Tetranychus urticae</name>
    <name type="common">Two-spotted spider mite</name>
    <dbReference type="NCBI Taxonomy" id="32264"/>
    <lineage>
        <taxon>Eukaryota</taxon>
        <taxon>Metazoa</taxon>
        <taxon>Ecdysozoa</taxon>
        <taxon>Arthropoda</taxon>
        <taxon>Chelicerata</taxon>
        <taxon>Arachnida</taxon>
        <taxon>Acari</taxon>
        <taxon>Acariformes</taxon>
        <taxon>Trombidiformes</taxon>
        <taxon>Prostigmata</taxon>
        <taxon>Eleutherengona</taxon>
        <taxon>Raphignathae</taxon>
        <taxon>Tetranychoidea</taxon>
        <taxon>Tetranychidae</taxon>
        <taxon>Tetranychus</taxon>
    </lineage>
</organism>
<dbReference type="STRING" id="32264.T1JR78"/>
<evidence type="ECO:0000259" key="13">
    <source>
        <dbReference type="PROSITE" id="PS50262"/>
    </source>
</evidence>
<dbReference type="Pfam" id="PF00001">
    <property type="entry name" value="7tm_1"/>
    <property type="match status" value="2"/>
</dbReference>
<feature type="region of interest" description="Disordered" evidence="11">
    <location>
        <begin position="199"/>
        <end position="285"/>
    </location>
</feature>
<evidence type="ECO:0000256" key="8">
    <source>
        <dbReference type="ARBA" id="ARBA00023157"/>
    </source>
</evidence>
<feature type="transmembrane region" description="Helical" evidence="12">
    <location>
        <begin position="560"/>
        <end position="583"/>
    </location>
</feature>
<evidence type="ECO:0000256" key="7">
    <source>
        <dbReference type="ARBA" id="ARBA00023136"/>
    </source>
</evidence>
<feature type="compositionally biased region" description="Polar residues" evidence="11">
    <location>
        <begin position="235"/>
        <end position="247"/>
    </location>
</feature>
<evidence type="ECO:0000313" key="15">
    <source>
        <dbReference type="Proteomes" id="UP000015104"/>
    </source>
</evidence>
<evidence type="ECO:0000313" key="14">
    <source>
        <dbReference type="EnsemblMetazoa" id="tetur01g05910.1"/>
    </source>
</evidence>
<dbReference type="PANTHER" id="PTHR24248:SF125">
    <property type="entry name" value="DOPAMINE D2-LIKE RECEPTOR"/>
    <property type="match status" value="1"/>
</dbReference>
<feature type="region of interest" description="Disordered" evidence="11">
    <location>
        <begin position="445"/>
        <end position="489"/>
    </location>
</feature>
<feature type="compositionally biased region" description="Basic residues" evidence="11">
    <location>
        <begin position="463"/>
        <end position="489"/>
    </location>
</feature>
<dbReference type="HOGENOM" id="CLU_1818258_0_0_1"/>
<evidence type="ECO:0000256" key="3">
    <source>
        <dbReference type="ARBA" id="ARBA00022475"/>
    </source>
</evidence>
<reference evidence="14" key="2">
    <citation type="submission" date="2015-06" db="UniProtKB">
        <authorList>
            <consortium name="EnsemblMetazoa"/>
        </authorList>
    </citation>
    <scope>IDENTIFICATION</scope>
</reference>
<keyword evidence="3" id="KW-1003">Cell membrane</keyword>
<feature type="transmembrane region" description="Helical" evidence="12">
    <location>
        <begin position="95"/>
        <end position="115"/>
    </location>
</feature>
<dbReference type="Proteomes" id="UP000015104">
    <property type="component" value="Unassembled WGS sequence"/>
</dbReference>
<feature type="compositionally biased region" description="Acidic residues" evidence="11">
    <location>
        <begin position="269"/>
        <end position="278"/>
    </location>
</feature>
<protein>
    <recommendedName>
        <fullName evidence="13">G-protein coupled receptors family 1 profile domain-containing protein</fullName>
    </recommendedName>
</protein>
<dbReference type="GO" id="GO:0005886">
    <property type="term" value="C:plasma membrane"/>
    <property type="evidence" value="ECO:0007669"/>
    <property type="project" value="UniProtKB-SubCell"/>
</dbReference>